<dbReference type="GeneID" id="77802071"/>
<protein>
    <recommendedName>
        <fullName evidence="4">Reverse transcriptase domain-containing protein</fullName>
    </recommendedName>
</protein>
<name>A0ABY7CWC5_9BASI</name>
<evidence type="ECO:0000256" key="1">
    <source>
        <dbReference type="SAM" id="MobiDB-lite"/>
    </source>
</evidence>
<evidence type="ECO:0000313" key="2">
    <source>
        <dbReference type="EMBL" id="WAQ89594.1"/>
    </source>
</evidence>
<feature type="compositionally biased region" description="Basic and acidic residues" evidence="1">
    <location>
        <begin position="111"/>
        <end position="125"/>
    </location>
</feature>
<feature type="region of interest" description="Disordered" evidence="1">
    <location>
        <begin position="154"/>
        <end position="180"/>
    </location>
</feature>
<reference evidence="2" key="1">
    <citation type="submission" date="2022-10" db="EMBL/GenBank/DDBJ databases">
        <title>Puccinia triticina Genome sequencing and assembly.</title>
        <authorList>
            <person name="Li C."/>
        </authorList>
    </citation>
    <scope>NUCLEOTIDE SEQUENCE</scope>
    <source>
        <strain evidence="2">Pt15</strain>
    </source>
</reference>
<evidence type="ECO:0000313" key="3">
    <source>
        <dbReference type="Proteomes" id="UP001164743"/>
    </source>
</evidence>
<dbReference type="EMBL" id="CP110431">
    <property type="protein sequence ID" value="WAQ89594.1"/>
    <property type="molecule type" value="Genomic_DNA"/>
</dbReference>
<proteinExistence type="predicted"/>
<evidence type="ECO:0008006" key="4">
    <source>
        <dbReference type="Google" id="ProtNLM"/>
    </source>
</evidence>
<keyword evidence="3" id="KW-1185">Reference proteome</keyword>
<dbReference type="RefSeq" id="XP_053025149.1">
    <property type="nucleotide sequence ID" value="XM_053161176.1"/>
</dbReference>
<sequence length="180" mass="20069">MFQLLPRLRNATSPRLRSPWHFLTDGIRANHFVTWSSSRQSESEEANDKLVNGNTPLDTSGEPLAPDDQQDNGCATTGRLVTLRTFLVHALKLQSPIVQLDLKSAFHHLLPRDSSERPGDTHADSSDSPSAAIKWTPTSRCKAVATWLEDHRLKRSRASNRKSSAHASRAFQTCMKSIQS</sequence>
<dbReference type="Proteomes" id="UP001164743">
    <property type="component" value="Chromosome 11A"/>
</dbReference>
<feature type="region of interest" description="Disordered" evidence="1">
    <location>
        <begin position="38"/>
        <end position="73"/>
    </location>
</feature>
<feature type="region of interest" description="Disordered" evidence="1">
    <location>
        <begin position="111"/>
        <end position="133"/>
    </location>
</feature>
<organism evidence="2 3">
    <name type="scientific">Puccinia triticina</name>
    <dbReference type="NCBI Taxonomy" id="208348"/>
    <lineage>
        <taxon>Eukaryota</taxon>
        <taxon>Fungi</taxon>
        <taxon>Dikarya</taxon>
        <taxon>Basidiomycota</taxon>
        <taxon>Pucciniomycotina</taxon>
        <taxon>Pucciniomycetes</taxon>
        <taxon>Pucciniales</taxon>
        <taxon>Pucciniaceae</taxon>
        <taxon>Puccinia</taxon>
    </lineage>
</organism>
<accession>A0ABY7CWC5</accession>
<gene>
    <name evidence="2" type="ORF">PtA15_11A284</name>
</gene>
<feature type="compositionally biased region" description="Basic residues" evidence="1">
    <location>
        <begin position="154"/>
        <end position="164"/>
    </location>
</feature>